<feature type="region of interest" description="Disordered" evidence="1">
    <location>
        <begin position="227"/>
        <end position="260"/>
    </location>
</feature>
<evidence type="ECO:0000313" key="2">
    <source>
        <dbReference type="EMBL" id="EER34031.1"/>
    </source>
</evidence>
<dbReference type="AlphaFoldDB" id="C5M8X7"/>
<feature type="compositionally biased region" description="Low complexity" evidence="1">
    <location>
        <begin position="797"/>
        <end position="828"/>
    </location>
</feature>
<feature type="region of interest" description="Disordered" evidence="1">
    <location>
        <begin position="351"/>
        <end position="440"/>
    </location>
</feature>
<dbReference type="OrthoDB" id="4082517at2759"/>
<evidence type="ECO:0000256" key="1">
    <source>
        <dbReference type="SAM" id="MobiDB-lite"/>
    </source>
</evidence>
<dbReference type="Proteomes" id="UP000002037">
    <property type="component" value="Unassembled WGS sequence"/>
</dbReference>
<sequence length="921" mass="105778">MDHSNIPVFKRPTKLPTREELALIFNNKQQKTSSNSTPRILEFTTNNNNDNQQQGSNSIDEYPSNESVLNSVPKNIIPIVHEPNLVSDFFTDLTTDLSDPRLSYQINGILRKFPPPIPPPIPPPTTIKRKSKPLTTKEHQQQQQQQDQQEVVAGDAVNNNNNNDYSNDYEDEEDEDDEDEYYDDEDDGRGIMIPFIYPPPPVVNYDKLPFSLASFKKKYESLYNINQPIANNGSSTGINQPPKRGRKPKNDSRGVSPFMKSPNYDNENLVYVQALPLPFPPPNYMKYPLNSDKANLLPNKVFNELLEANEELPRIDMVVASAAGSLFEMRQQADKEGFNILGFELDKLNHKKRRATSRDDDDGDSTEVSENEIQGSDDETMKGGDTDDEMNKKVKNEIIRNVNDDDYDEEDVVNVDDEEDEEDGEEEEDDDEEEDGTLDDKKYFSKIDINNYYDYYQGKEGVTNVFEINMTDPKFTKVQRKLSNIKNKPISETYKREEEIEDVYAYPSEAISNLYRIDRDDFFTSSSKELAYASGTNKDRRRLGLRKSVETMEEFEKKYRKEIFQIKKYQLLKRIDDLKNSKIEFNKNLIYDQELKNINEELENQRDVELIQLKIFENYELLKNSLNFYNNSNKIYKIINLVLINKLEKLRNFFEFQKKMFQDYIKNKKDIFDLNSKESNKLILGLSNKDYSVEIKEIFKNLIIQDLSNQEQSELSSTIIPELKFDRVDNNKQVLIHDFMPLITPEEFNIITGDLSRKSLSSSSSSSSKNKNSSHKNSSTNNKRIIQSSIYEKLLTSGSDTNLSDSGTGTTTNNNNSTPGPLSSSSNLPKRRTGGRRTGNNSDKNGYSSSGGYGNQQGSNNGSNSNFKTNDLFKEFDTVYSEASILAKIMKQFNGPQMAKPDELINDLELMGIETKWPVHK</sequence>
<keyword evidence="3" id="KW-1185">Reference proteome</keyword>
<protein>
    <submittedName>
        <fullName evidence="2">Uncharacterized protein</fullName>
    </submittedName>
</protein>
<feature type="region of interest" description="Disordered" evidence="1">
    <location>
        <begin position="110"/>
        <end position="189"/>
    </location>
</feature>
<dbReference type="GeneID" id="8300352"/>
<gene>
    <name evidence="2" type="ORF">CTRG_02849</name>
</gene>
<feature type="compositionally biased region" description="Low complexity" evidence="1">
    <location>
        <begin position="838"/>
        <end position="848"/>
    </location>
</feature>
<dbReference type="EMBL" id="GG692397">
    <property type="protein sequence ID" value="EER34031.1"/>
    <property type="molecule type" value="Genomic_DNA"/>
</dbReference>
<feature type="region of interest" description="Disordered" evidence="1">
    <location>
        <begin position="797"/>
        <end position="866"/>
    </location>
</feature>
<dbReference type="STRING" id="294747.C5M8X7"/>
<feature type="compositionally biased region" description="Low complexity" evidence="1">
    <location>
        <begin position="856"/>
        <end position="866"/>
    </location>
</feature>
<dbReference type="HOGENOM" id="CLU_014396_0_0_1"/>
<proteinExistence type="predicted"/>
<evidence type="ECO:0000313" key="3">
    <source>
        <dbReference type="Proteomes" id="UP000002037"/>
    </source>
</evidence>
<dbReference type="RefSeq" id="XP_002548552.1">
    <property type="nucleotide sequence ID" value="XM_002548506.1"/>
</dbReference>
<dbReference type="VEuPathDB" id="FungiDB:CTRG_02849"/>
<feature type="compositionally biased region" description="Acidic residues" evidence="1">
    <location>
        <begin position="359"/>
        <end position="378"/>
    </location>
</feature>
<name>C5M8X7_CANTT</name>
<feature type="compositionally biased region" description="Pro residues" evidence="1">
    <location>
        <begin position="113"/>
        <end position="125"/>
    </location>
</feature>
<feature type="compositionally biased region" description="Basic and acidic residues" evidence="1">
    <location>
        <begin position="379"/>
        <end position="398"/>
    </location>
</feature>
<feature type="compositionally biased region" description="Acidic residues" evidence="1">
    <location>
        <begin position="167"/>
        <end position="187"/>
    </location>
</feature>
<feature type="compositionally biased region" description="Polar residues" evidence="1">
    <location>
        <begin position="227"/>
        <end position="239"/>
    </location>
</feature>
<organism evidence="2 3">
    <name type="scientific">Candida tropicalis (strain ATCC MYA-3404 / T1)</name>
    <name type="common">Yeast</name>
    <dbReference type="NCBI Taxonomy" id="294747"/>
    <lineage>
        <taxon>Eukaryota</taxon>
        <taxon>Fungi</taxon>
        <taxon>Dikarya</taxon>
        <taxon>Ascomycota</taxon>
        <taxon>Saccharomycotina</taxon>
        <taxon>Pichiomycetes</taxon>
        <taxon>Debaryomycetaceae</taxon>
        <taxon>Candida/Lodderomyces clade</taxon>
        <taxon>Candida</taxon>
    </lineage>
</organism>
<accession>C5M8X7</accession>
<reference evidence="2 3" key="1">
    <citation type="journal article" date="2009" name="Nature">
        <title>Evolution of pathogenicity and sexual reproduction in eight Candida genomes.</title>
        <authorList>
            <person name="Butler G."/>
            <person name="Rasmussen M.D."/>
            <person name="Lin M.F."/>
            <person name="Santos M.A."/>
            <person name="Sakthikumar S."/>
            <person name="Munro C.A."/>
            <person name="Rheinbay E."/>
            <person name="Grabherr M."/>
            <person name="Forche A."/>
            <person name="Reedy J.L."/>
            <person name="Agrafioti I."/>
            <person name="Arnaud M.B."/>
            <person name="Bates S."/>
            <person name="Brown A.J."/>
            <person name="Brunke S."/>
            <person name="Costanzo M.C."/>
            <person name="Fitzpatrick D.A."/>
            <person name="de Groot P.W."/>
            <person name="Harris D."/>
            <person name="Hoyer L.L."/>
            <person name="Hube B."/>
            <person name="Klis F.M."/>
            <person name="Kodira C."/>
            <person name="Lennard N."/>
            <person name="Logue M.E."/>
            <person name="Martin R."/>
            <person name="Neiman A.M."/>
            <person name="Nikolaou E."/>
            <person name="Quail M.A."/>
            <person name="Quinn J."/>
            <person name="Santos M.C."/>
            <person name="Schmitzberger F.F."/>
            <person name="Sherlock G."/>
            <person name="Shah P."/>
            <person name="Silverstein K.A."/>
            <person name="Skrzypek M.S."/>
            <person name="Soll D."/>
            <person name="Staggs R."/>
            <person name="Stansfield I."/>
            <person name="Stumpf M.P."/>
            <person name="Sudbery P.E."/>
            <person name="Srikantha T."/>
            <person name="Zeng Q."/>
            <person name="Berman J."/>
            <person name="Berriman M."/>
            <person name="Heitman J."/>
            <person name="Gow N.A."/>
            <person name="Lorenz M.C."/>
            <person name="Birren B.W."/>
            <person name="Kellis M."/>
            <person name="Cuomo C.A."/>
        </authorList>
    </citation>
    <scope>NUCLEOTIDE SEQUENCE [LARGE SCALE GENOMIC DNA]</scope>
    <source>
        <strain evidence="3">ATCC MYA-3404 / T1</strain>
    </source>
</reference>
<feature type="region of interest" description="Disordered" evidence="1">
    <location>
        <begin position="759"/>
        <end position="783"/>
    </location>
</feature>
<dbReference type="KEGG" id="ctp:CTRG_02849"/>
<feature type="compositionally biased region" description="Acidic residues" evidence="1">
    <location>
        <begin position="404"/>
        <end position="437"/>
    </location>
</feature>
<dbReference type="eggNOG" id="ENOG502SZUG">
    <property type="taxonomic scope" value="Eukaryota"/>
</dbReference>